<dbReference type="SUPFAM" id="SSF53756">
    <property type="entry name" value="UDP-Glycosyltransferase/glycogen phosphorylase"/>
    <property type="match status" value="1"/>
</dbReference>
<accession>A0A7X0RN70</accession>
<evidence type="ECO:0000313" key="1">
    <source>
        <dbReference type="EMBL" id="MBB6670619.1"/>
    </source>
</evidence>
<dbReference type="AlphaFoldDB" id="A0A7X0RN70"/>
<keyword evidence="1" id="KW-0808">Transferase</keyword>
<gene>
    <name evidence="1" type="ORF">H7C19_07945</name>
</gene>
<dbReference type="RefSeq" id="WP_185142083.1">
    <property type="nucleotide sequence ID" value="NZ_JACJVP010000010.1"/>
</dbReference>
<dbReference type="Proteomes" id="UP000547209">
    <property type="component" value="Unassembled WGS sequence"/>
</dbReference>
<protein>
    <submittedName>
        <fullName evidence="1">Glycosyltransferase</fullName>
    </submittedName>
</protein>
<dbReference type="GO" id="GO:0016757">
    <property type="term" value="F:glycosyltransferase activity"/>
    <property type="evidence" value="ECO:0007669"/>
    <property type="project" value="TreeGrafter"/>
</dbReference>
<dbReference type="Pfam" id="PF13692">
    <property type="entry name" value="Glyco_trans_1_4"/>
    <property type="match status" value="1"/>
</dbReference>
<sequence length="434" mass="50528">MNKIVILSPDSIEVKMAGPAIRYWNIAKELSKHLEVTLFTPNNCLLKADFPVIEFSRKVFIEHAKKADAIIIQGTKLWESPYIKKLGIPLIIDLYDPFIFENFEMFSDSTFSLNMHQSSLTILLDQLKHGDFFICASEKQRDFWLGMLSAINRINPKEYEIDKTFYHLIDIVPFGLSEEIPTKTEQVLKGVYPGINRDDKVILWGGGLWDWLDPLTAIRAISKICEQRSDVKLFFMGTVHPNANLADMTMVTKAMDLSNSLGLTDKYVFFNEWVDYNKRHNYLLEADIGLSLHFNHIETRFSFRTRILDYIWCDLPVISTEGDILSEYVTVNKIGLNIPCEDADTLAETINKMLSNLNDYVIGPNLKKQFYWQQCVQPLVKDRYLISTGKNEQLSIRGSSKFSFYFVKLHYYFRKKQYSFLIRKIFNTLKSRFK</sequence>
<dbReference type="PANTHER" id="PTHR12526:SF635">
    <property type="entry name" value="GLYCOSYL TRANSFERASE GROUP 1"/>
    <property type="match status" value="1"/>
</dbReference>
<evidence type="ECO:0000313" key="2">
    <source>
        <dbReference type="Proteomes" id="UP000547209"/>
    </source>
</evidence>
<organism evidence="1 2">
    <name type="scientific">Cohnella nanjingensis</name>
    <dbReference type="NCBI Taxonomy" id="1387779"/>
    <lineage>
        <taxon>Bacteria</taxon>
        <taxon>Bacillati</taxon>
        <taxon>Bacillota</taxon>
        <taxon>Bacilli</taxon>
        <taxon>Bacillales</taxon>
        <taxon>Paenibacillaceae</taxon>
        <taxon>Cohnella</taxon>
    </lineage>
</organism>
<keyword evidence="2" id="KW-1185">Reference proteome</keyword>
<proteinExistence type="predicted"/>
<comment type="caution">
    <text evidence="1">The sequence shown here is derived from an EMBL/GenBank/DDBJ whole genome shotgun (WGS) entry which is preliminary data.</text>
</comment>
<dbReference type="Gene3D" id="3.40.50.2000">
    <property type="entry name" value="Glycogen Phosphorylase B"/>
    <property type="match status" value="1"/>
</dbReference>
<reference evidence="1 2" key="1">
    <citation type="submission" date="2020-08" db="EMBL/GenBank/DDBJ databases">
        <title>Cohnella phylogeny.</title>
        <authorList>
            <person name="Dunlap C."/>
        </authorList>
    </citation>
    <scope>NUCLEOTIDE SEQUENCE [LARGE SCALE GENOMIC DNA]</scope>
    <source>
        <strain evidence="1 2">DSM 28246</strain>
    </source>
</reference>
<dbReference type="PANTHER" id="PTHR12526">
    <property type="entry name" value="GLYCOSYLTRANSFERASE"/>
    <property type="match status" value="1"/>
</dbReference>
<name>A0A7X0RN70_9BACL</name>
<dbReference type="EMBL" id="JACJVP010000010">
    <property type="protein sequence ID" value="MBB6670619.1"/>
    <property type="molecule type" value="Genomic_DNA"/>
</dbReference>